<evidence type="ECO:0000313" key="1">
    <source>
        <dbReference type="EMBL" id="GAI47725.1"/>
    </source>
</evidence>
<dbReference type="EMBL" id="BARV01042402">
    <property type="protein sequence ID" value="GAI47725.1"/>
    <property type="molecule type" value="Genomic_DNA"/>
</dbReference>
<dbReference type="AlphaFoldDB" id="X1Q9K7"/>
<sequence length="40" mass="4744">GYFGEESTQGKRKVFRLSGLNENSPYYNMRFEDLDHTNSR</sequence>
<organism evidence="1">
    <name type="scientific">marine sediment metagenome</name>
    <dbReference type="NCBI Taxonomy" id="412755"/>
    <lineage>
        <taxon>unclassified sequences</taxon>
        <taxon>metagenomes</taxon>
        <taxon>ecological metagenomes</taxon>
    </lineage>
</organism>
<reference evidence="1" key="1">
    <citation type="journal article" date="2014" name="Front. Microbiol.">
        <title>High frequency of phylogenetically diverse reductive dehalogenase-homologous genes in deep subseafloor sedimentary metagenomes.</title>
        <authorList>
            <person name="Kawai M."/>
            <person name="Futagami T."/>
            <person name="Toyoda A."/>
            <person name="Takaki Y."/>
            <person name="Nishi S."/>
            <person name="Hori S."/>
            <person name="Arai W."/>
            <person name="Tsubouchi T."/>
            <person name="Morono Y."/>
            <person name="Uchiyama I."/>
            <person name="Ito T."/>
            <person name="Fujiyama A."/>
            <person name="Inagaki F."/>
            <person name="Takami H."/>
        </authorList>
    </citation>
    <scope>NUCLEOTIDE SEQUENCE</scope>
    <source>
        <strain evidence="1">Expedition CK06-06</strain>
    </source>
</reference>
<accession>X1Q9K7</accession>
<comment type="caution">
    <text evidence="1">The sequence shown here is derived from an EMBL/GenBank/DDBJ whole genome shotgun (WGS) entry which is preliminary data.</text>
</comment>
<name>X1Q9K7_9ZZZZ</name>
<proteinExistence type="predicted"/>
<gene>
    <name evidence="1" type="ORF">S06H3_63781</name>
</gene>
<protein>
    <submittedName>
        <fullName evidence="1">Uncharacterized protein</fullName>
    </submittedName>
</protein>
<feature type="non-terminal residue" evidence="1">
    <location>
        <position position="1"/>
    </location>
</feature>